<gene>
    <name evidence="9" type="ORF">QLQ84_07595</name>
</gene>
<evidence type="ECO:0000256" key="5">
    <source>
        <dbReference type="ARBA" id="ARBA00022692"/>
    </source>
</evidence>
<feature type="transmembrane region" description="Helical" evidence="8">
    <location>
        <begin position="43"/>
        <end position="61"/>
    </location>
</feature>
<feature type="transmembrane region" description="Helical" evidence="8">
    <location>
        <begin position="73"/>
        <end position="92"/>
    </location>
</feature>
<proteinExistence type="inferred from homology"/>
<organism evidence="9 10">
    <name type="scientific">Halomonas kalidii</name>
    <dbReference type="NCBI Taxonomy" id="3043293"/>
    <lineage>
        <taxon>Bacteria</taxon>
        <taxon>Pseudomonadati</taxon>
        <taxon>Pseudomonadota</taxon>
        <taxon>Gammaproteobacteria</taxon>
        <taxon>Oceanospirillales</taxon>
        <taxon>Halomonadaceae</taxon>
        <taxon>Halomonas</taxon>
    </lineage>
</organism>
<evidence type="ECO:0000256" key="2">
    <source>
        <dbReference type="ARBA" id="ARBA00009142"/>
    </source>
</evidence>
<dbReference type="Proteomes" id="UP001244242">
    <property type="component" value="Unassembled WGS sequence"/>
</dbReference>
<dbReference type="EMBL" id="JASCQO010000034">
    <property type="protein sequence ID" value="MDI5933653.1"/>
    <property type="molecule type" value="Genomic_DNA"/>
</dbReference>
<evidence type="ECO:0000256" key="8">
    <source>
        <dbReference type="RuleBase" id="RU363041"/>
    </source>
</evidence>
<comment type="similarity">
    <text evidence="2 8">Belongs to the 4-toluene sulfonate uptake permease (TSUP) (TC 2.A.102) family.</text>
</comment>
<evidence type="ECO:0000256" key="3">
    <source>
        <dbReference type="ARBA" id="ARBA00022448"/>
    </source>
</evidence>
<feature type="transmembrane region" description="Helical" evidence="8">
    <location>
        <begin position="164"/>
        <end position="183"/>
    </location>
</feature>
<accession>A0ABT6VI47</accession>
<dbReference type="Pfam" id="PF01925">
    <property type="entry name" value="TauE"/>
    <property type="match status" value="1"/>
</dbReference>
<evidence type="ECO:0000256" key="7">
    <source>
        <dbReference type="ARBA" id="ARBA00023136"/>
    </source>
</evidence>
<comment type="subcellular location">
    <subcellularLocation>
        <location evidence="1 8">Cell membrane</location>
        <topology evidence="1 8">Multi-pass membrane protein</topology>
    </subcellularLocation>
</comment>
<feature type="transmembrane region" description="Helical" evidence="8">
    <location>
        <begin position="189"/>
        <end position="206"/>
    </location>
</feature>
<evidence type="ECO:0000256" key="6">
    <source>
        <dbReference type="ARBA" id="ARBA00022989"/>
    </source>
</evidence>
<keyword evidence="10" id="KW-1185">Reference proteome</keyword>
<dbReference type="RefSeq" id="WP_282721154.1">
    <property type="nucleotide sequence ID" value="NZ_JASCQO010000034.1"/>
</dbReference>
<keyword evidence="6 8" id="KW-1133">Transmembrane helix</keyword>
<name>A0ABT6VI47_9GAMM</name>
<reference evidence="9 10" key="1">
    <citation type="submission" date="2023-04" db="EMBL/GenBank/DDBJ databases">
        <title>Halomonas strains isolated from rhizosphere soil.</title>
        <authorList>
            <person name="Xu L."/>
            <person name="Sun J.-Q."/>
        </authorList>
    </citation>
    <scope>NUCLEOTIDE SEQUENCE [LARGE SCALE GENOMIC DNA]</scope>
    <source>
        <strain evidence="9 10">LN1S58</strain>
    </source>
</reference>
<feature type="transmembrane region" description="Helical" evidence="8">
    <location>
        <begin position="218"/>
        <end position="238"/>
    </location>
</feature>
<evidence type="ECO:0000313" key="9">
    <source>
        <dbReference type="EMBL" id="MDI5933653.1"/>
    </source>
</evidence>
<dbReference type="PANTHER" id="PTHR30269">
    <property type="entry name" value="TRANSMEMBRANE PROTEIN YFCA"/>
    <property type="match status" value="1"/>
</dbReference>
<feature type="transmembrane region" description="Helical" evidence="8">
    <location>
        <begin position="98"/>
        <end position="115"/>
    </location>
</feature>
<protein>
    <recommendedName>
        <fullName evidence="8">Probable membrane transporter protein</fullName>
    </recommendedName>
</protein>
<dbReference type="PANTHER" id="PTHR30269:SF37">
    <property type="entry name" value="MEMBRANE TRANSPORTER PROTEIN"/>
    <property type="match status" value="1"/>
</dbReference>
<sequence length="239" mass="25866">MIEIVVACLIIFFASTLQAATGFGFSVLATPLLFLIFAPQQAIQINIIISLIISLTLYPELKKSVDKSLLKNLLKGAVAGIPIGALLFYALSEEMLKIYAGIVILSLTMAILLRLKVKQKNSRDIVSGMSSGALTSSLGMPGPPLLLYFSSTNLNKHVLRSTTLIYFLFIYFLGLIVNISTIGSNWSTWAIATALTPVAFAGVFTGRKAFTLISQRTFRIVNIFILVATGASLIVTSLR</sequence>
<dbReference type="InterPro" id="IPR002781">
    <property type="entry name" value="TM_pro_TauE-like"/>
</dbReference>
<evidence type="ECO:0000256" key="1">
    <source>
        <dbReference type="ARBA" id="ARBA00004651"/>
    </source>
</evidence>
<keyword evidence="3" id="KW-0813">Transport</keyword>
<keyword evidence="4 8" id="KW-1003">Cell membrane</keyword>
<evidence type="ECO:0000313" key="10">
    <source>
        <dbReference type="Proteomes" id="UP001244242"/>
    </source>
</evidence>
<comment type="caution">
    <text evidence="9">The sequence shown here is derived from an EMBL/GenBank/DDBJ whole genome shotgun (WGS) entry which is preliminary data.</text>
</comment>
<evidence type="ECO:0000256" key="4">
    <source>
        <dbReference type="ARBA" id="ARBA00022475"/>
    </source>
</evidence>
<dbReference type="InterPro" id="IPR052017">
    <property type="entry name" value="TSUP"/>
</dbReference>
<keyword evidence="5 8" id="KW-0812">Transmembrane</keyword>
<keyword evidence="7 8" id="KW-0472">Membrane</keyword>